<keyword evidence="2" id="KW-1003">Cell membrane</keyword>
<comment type="subcellular location">
    <subcellularLocation>
        <location evidence="1">Cell membrane</location>
        <topology evidence="1">Multi-pass membrane protein</topology>
    </subcellularLocation>
</comment>
<reference evidence="9 10" key="1">
    <citation type="submission" date="2020-02" db="EMBL/GenBank/DDBJ databases">
        <title>Genome sequences of Thiorhodococcus mannitoliphagus and Thiorhodococcus minor, purple sulfur photosynthetic bacteria in the gammaproteobacterial family, Chromatiaceae.</title>
        <authorList>
            <person name="Aviles F.A."/>
            <person name="Meyer T.E."/>
            <person name="Kyndt J.A."/>
        </authorList>
    </citation>
    <scope>NUCLEOTIDE SEQUENCE [LARGE SCALE GENOMIC DNA]</scope>
    <source>
        <strain evidence="9 10">DSM 11518</strain>
    </source>
</reference>
<dbReference type="Pfam" id="PF12704">
    <property type="entry name" value="MacB_PCD"/>
    <property type="match status" value="2"/>
</dbReference>
<organism evidence="9 10">
    <name type="scientific">Thiorhodococcus minor</name>
    <dbReference type="NCBI Taxonomy" id="57489"/>
    <lineage>
        <taxon>Bacteria</taxon>
        <taxon>Pseudomonadati</taxon>
        <taxon>Pseudomonadota</taxon>
        <taxon>Gammaproteobacteria</taxon>
        <taxon>Chromatiales</taxon>
        <taxon>Chromatiaceae</taxon>
        <taxon>Thiorhodococcus</taxon>
    </lineage>
</organism>
<feature type="transmembrane region" description="Helical" evidence="6">
    <location>
        <begin position="21"/>
        <end position="39"/>
    </location>
</feature>
<dbReference type="PANTHER" id="PTHR30287:SF2">
    <property type="entry name" value="BLL1001 PROTEIN"/>
    <property type="match status" value="1"/>
</dbReference>
<evidence type="ECO:0000256" key="2">
    <source>
        <dbReference type="ARBA" id="ARBA00022475"/>
    </source>
</evidence>
<feature type="domain" description="ABC3 transporter permease C-terminal" evidence="7">
    <location>
        <begin position="715"/>
        <end position="832"/>
    </location>
</feature>
<comment type="caution">
    <text evidence="9">The sequence shown here is derived from an EMBL/GenBank/DDBJ whole genome shotgun (WGS) entry which is preliminary data.</text>
</comment>
<dbReference type="EMBL" id="JAAIJQ010000004">
    <property type="protein sequence ID" value="NEV60689.1"/>
    <property type="molecule type" value="Genomic_DNA"/>
</dbReference>
<evidence type="ECO:0000256" key="3">
    <source>
        <dbReference type="ARBA" id="ARBA00022692"/>
    </source>
</evidence>
<proteinExistence type="predicted"/>
<keyword evidence="5 6" id="KW-0472">Membrane</keyword>
<accession>A0A6M0JU29</accession>
<feature type="transmembrane region" description="Helical" evidence="6">
    <location>
        <begin position="804"/>
        <end position="825"/>
    </location>
</feature>
<feature type="domain" description="ABC3 transporter permease C-terminal" evidence="7">
    <location>
        <begin position="251"/>
        <end position="375"/>
    </location>
</feature>
<feature type="domain" description="MacB-like periplasmic core" evidence="8">
    <location>
        <begin position="472"/>
        <end position="677"/>
    </location>
</feature>
<feature type="transmembrane region" description="Helical" evidence="6">
    <location>
        <begin position="347"/>
        <end position="370"/>
    </location>
</feature>
<evidence type="ECO:0000256" key="5">
    <source>
        <dbReference type="ARBA" id="ARBA00023136"/>
    </source>
</evidence>
<evidence type="ECO:0000259" key="7">
    <source>
        <dbReference type="Pfam" id="PF02687"/>
    </source>
</evidence>
<evidence type="ECO:0000313" key="10">
    <source>
        <dbReference type="Proteomes" id="UP000483379"/>
    </source>
</evidence>
<feature type="transmembrane region" description="Helical" evidence="6">
    <location>
        <begin position="753"/>
        <end position="784"/>
    </location>
</feature>
<feature type="transmembrane region" description="Helical" evidence="6">
    <location>
        <begin position="391"/>
        <end position="412"/>
    </location>
</feature>
<sequence>MGLLRRASLRDLARHPWQSGLSILGIALGVAVVIAVDVANSSATRAFDLSVQQVAGRATHRIEAASGRIPDSLFVRLRQDLRATAASPIIEATIKLGSSTLTLIGLDLLTYTQLRSQQDVSKLQGNGLAKLLSTPGALLLDSEDARHLGVAPGDRIAVELAGRQETARVVAVMDSAAGSSSSGLAIADISTAQELTGRLGLIDHVDLVLEADEVEAARARLPPGLRLVDAGQRGETFRQMTRAFRINLTAMGLLAMLVGGFIIYNTMTFAVLRRRRLLGSLRTLGCTRGQLFSLVVGEAMTFAAIGALLGVALGILTGWGLVQLVTRTINDLYFALAVSSLDLGPAALLKGVCIGALVTLIGALGPAFEAARSQPREVLQETGLERRANRWVLGLAMVGLILTAIGWLATLIPSRSLTLGFAALMVLILGYSFCVPALLKGLARSLTPWAGRTLGLPGLLAGRGIDAAILRTGIAAAALTIAVATTVGVGVMIDSFRASLVHWLAGTLRSDIYVTLPNDSGADKAAGLPSNLAESLRGIPGIADVSLGRAARVTTADGSVRLLALESSSTSHRGFAFEGREVEELWPRFERGEAMLASEPFAYHRQLSVGDRVGLFTPGGWRDLEIGGIFRDYGSDNGMLVLARQHYVTLWQDDAISSLGLVLEPGTDGQGVFAAARRLVEVYDRPILVTRSAEIRERSLAIFDQTFAITQVLRLLAIGVAFVGILSALMALQLERRREYAIMRATGMTRGQLGILVLTQTSMLGLAAGILALPLGLLMGELLIQVINLRSFGWSMEMTVKPSPLISGVLMAWLAAFLAGVYPAWQSTRADPARALRAE</sequence>
<keyword evidence="10" id="KW-1185">Reference proteome</keyword>
<feature type="transmembrane region" description="Helical" evidence="6">
    <location>
        <begin position="418"/>
        <end position="439"/>
    </location>
</feature>
<evidence type="ECO:0000313" key="9">
    <source>
        <dbReference type="EMBL" id="NEV60689.1"/>
    </source>
</evidence>
<feature type="transmembrane region" description="Helical" evidence="6">
    <location>
        <begin position="248"/>
        <end position="272"/>
    </location>
</feature>
<dbReference type="InterPro" id="IPR038766">
    <property type="entry name" value="Membrane_comp_ABC_pdt"/>
</dbReference>
<dbReference type="InterPro" id="IPR003838">
    <property type="entry name" value="ABC3_permease_C"/>
</dbReference>
<name>A0A6M0JU29_9GAMM</name>
<feature type="transmembrane region" description="Helical" evidence="6">
    <location>
        <begin position="292"/>
        <end position="316"/>
    </location>
</feature>
<feature type="transmembrane region" description="Helical" evidence="6">
    <location>
        <begin position="473"/>
        <end position="493"/>
    </location>
</feature>
<dbReference type="Proteomes" id="UP000483379">
    <property type="component" value="Unassembled WGS sequence"/>
</dbReference>
<feature type="transmembrane region" description="Helical" evidence="6">
    <location>
        <begin position="712"/>
        <end position="732"/>
    </location>
</feature>
<evidence type="ECO:0000256" key="6">
    <source>
        <dbReference type="SAM" id="Phobius"/>
    </source>
</evidence>
<keyword evidence="3 6" id="KW-0812">Transmembrane</keyword>
<evidence type="ECO:0000256" key="1">
    <source>
        <dbReference type="ARBA" id="ARBA00004651"/>
    </source>
</evidence>
<dbReference type="Pfam" id="PF02687">
    <property type="entry name" value="FtsX"/>
    <property type="match status" value="2"/>
</dbReference>
<dbReference type="InterPro" id="IPR025857">
    <property type="entry name" value="MacB_PCD"/>
</dbReference>
<evidence type="ECO:0000256" key="4">
    <source>
        <dbReference type="ARBA" id="ARBA00022989"/>
    </source>
</evidence>
<dbReference type="GO" id="GO:0005886">
    <property type="term" value="C:plasma membrane"/>
    <property type="evidence" value="ECO:0007669"/>
    <property type="project" value="UniProtKB-SubCell"/>
</dbReference>
<protein>
    <submittedName>
        <fullName evidence="9">ABC transporter permease</fullName>
    </submittedName>
</protein>
<dbReference type="AlphaFoldDB" id="A0A6M0JU29"/>
<dbReference type="PANTHER" id="PTHR30287">
    <property type="entry name" value="MEMBRANE COMPONENT OF PREDICTED ABC SUPERFAMILY METABOLITE UPTAKE TRANSPORTER"/>
    <property type="match status" value="1"/>
</dbReference>
<gene>
    <name evidence="9" type="ORF">G3446_02065</name>
</gene>
<feature type="domain" description="MacB-like periplasmic core" evidence="8">
    <location>
        <begin position="19"/>
        <end position="196"/>
    </location>
</feature>
<keyword evidence="4 6" id="KW-1133">Transmembrane helix</keyword>
<evidence type="ECO:0000259" key="8">
    <source>
        <dbReference type="Pfam" id="PF12704"/>
    </source>
</evidence>